<keyword evidence="8" id="KW-1185">Reference proteome</keyword>
<feature type="transmembrane region" description="Helical" evidence="6">
    <location>
        <begin position="42"/>
        <end position="64"/>
    </location>
</feature>
<keyword evidence="4" id="KW-0408">Iron</keyword>
<keyword evidence="6" id="KW-0472">Membrane</keyword>
<proteinExistence type="predicted"/>
<dbReference type="Gene3D" id="1.10.640.10">
    <property type="entry name" value="Haem peroxidase domain superfamily, animal type"/>
    <property type="match status" value="1"/>
</dbReference>
<evidence type="ECO:0008006" key="9">
    <source>
        <dbReference type="Google" id="ProtNLM"/>
    </source>
</evidence>
<feature type="region of interest" description="Disordered" evidence="5">
    <location>
        <begin position="1171"/>
        <end position="1197"/>
    </location>
</feature>
<dbReference type="InterPro" id="IPR010255">
    <property type="entry name" value="Haem_peroxidase_sf"/>
</dbReference>
<dbReference type="PANTHER" id="PTHR11475:SF4">
    <property type="entry name" value="CHORION PEROXIDASE"/>
    <property type="match status" value="1"/>
</dbReference>
<keyword evidence="4" id="KW-0349">Heme</keyword>
<dbReference type="PROSITE" id="PS50292">
    <property type="entry name" value="PEROXIDASE_3"/>
    <property type="match status" value="1"/>
</dbReference>
<keyword evidence="6" id="KW-0812">Transmembrane</keyword>
<evidence type="ECO:0000256" key="2">
    <source>
        <dbReference type="ARBA" id="ARBA00022525"/>
    </source>
</evidence>
<feature type="region of interest" description="Disordered" evidence="5">
    <location>
        <begin position="470"/>
        <end position="499"/>
    </location>
</feature>
<evidence type="ECO:0000256" key="5">
    <source>
        <dbReference type="SAM" id="MobiDB-lite"/>
    </source>
</evidence>
<keyword evidence="6" id="KW-1133">Transmembrane helix</keyword>
<dbReference type="Proteomes" id="UP001190700">
    <property type="component" value="Unassembled WGS sequence"/>
</dbReference>
<name>A0AAE0GY43_9CHLO</name>
<dbReference type="EMBL" id="LGRX02001358">
    <property type="protein sequence ID" value="KAK3286283.1"/>
    <property type="molecule type" value="Genomic_DNA"/>
</dbReference>
<evidence type="ECO:0000313" key="8">
    <source>
        <dbReference type="Proteomes" id="UP001190700"/>
    </source>
</evidence>
<feature type="binding site" description="axial binding residue" evidence="4">
    <location>
        <position position="690"/>
    </location>
    <ligand>
        <name>heme b</name>
        <dbReference type="ChEBI" id="CHEBI:60344"/>
    </ligand>
    <ligandPart>
        <name>Fe</name>
        <dbReference type="ChEBI" id="CHEBI:18248"/>
    </ligandPart>
</feature>
<keyword evidence="4" id="KW-0479">Metal-binding</keyword>
<evidence type="ECO:0000256" key="1">
    <source>
        <dbReference type="ARBA" id="ARBA00004613"/>
    </source>
</evidence>
<dbReference type="InterPro" id="IPR037120">
    <property type="entry name" value="Haem_peroxidase_sf_animal"/>
</dbReference>
<protein>
    <recommendedName>
        <fullName evidence="9">Peroxidase</fullName>
    </recommendedName>
</protein>
<reference evidence="7 8" key="1">
    <citation type="journal article" date="2015" name="Genome Biol. Evol.">
        <title>Comparative Genomics of a Bacterivorous Green Alga Reveals Evolutionary Causalities and Consequences of Phago-Mixotrophic Mode of Nutrition.</title>
        <authorList>
            <person name="Burns J.A."/>
            <person name="Paasch A."/>
            <person name="Narechania A."/>
            <person name="Kim E."/>
        </authorList>
    </citation>
    <scope>NUCLEOTIDE SEQUENCE [LARGE SCALE GENOMIC DNA]</scope>
    <source>
        <strain evidence="7 8">PLY_AMNH</strain>
    </source>
</reference>
<feature type="compositionally biased region" description="Basic and acidic residues" evidence="5">
    <location>
        <begin position="958"/>
        <end position="969"/>
    </location>
</feature>
<evidence type="ECO:0000256" key="4">
    <source>
        <dbReference type="PIRSR" id="PIRSR619791-2"/>
    </source>
</evidence>
<sequence>MPVSAEVTITEILNNDMLSIVENNVISSASSGRQYTRLQSSVVMILPVAIALNANVTISIPFMITPEPNGTVRVLQAAMNVSRDMIWTELEAPLILKSAADSRLGLATECCSENCVTRNADPPFEKTCGAVMDTSGLQCQASQEVSSGVEVGRSKLKEGQEDGQPNSTKALSDLSMCPLLAKCAKPQVQCDEDPDGFSSYYRTPEGTCNNLKKPRQGAAGQPQVRLLDADYDVTNKHSCPSGFKENSRPNARKISLDLMRAEANYSAMMMKDPPSCFSNSGVQTSCNDFGPSNDDPTAMCSCNTHMLMQWGQFLDHDITFTPQIITGADVCANCSMDNTDTCYPIPILDGDPDFEVGSCIKFTRSDADCGSGLGFTGATCDTKDSAGVRTSSWREQLNGITSYIDASQVYGSDQSHADAIREPTIGSRGGSRRGRLRVCDENCLRKVFARRGIPTELANGLGDFPPFDLNALAGEGGGEGGEDSGSEDSVQAAEQAACSGSMTTEDGVKTCDLPGAQATTTAAAGTCNATCQGLSKASGHCGGLLPCFSVGDVRGNENIGLLSMQTVFMREHNRLAGILSQMNPTWSDEDVYQEARKIVGAEMQIVTYKEYHPANMGSNAFEFGSIGGRNGDTPRDHLQCHSKNAGDSNDRDGIFRTPSGRLAESCDWYDDTMPADTLNEFSTAGFRLGHTQVADAFERYDDQWRSHPNGHVLLRHAFFNSSKVLLEGGVEPIIRGLTNQVCHGHDLKLVYDLGRDLFGPPGPKGLDLVALNIQRGRDHGLPTFNAFRERYFGKGRGSIRNFSIKHHEDKGFFDKFLDPNNGFERDILMALSKAYNGRFDQLDAWVGFLAERRLFGWEWGVTLSRLLAEQFKRYRNGDRFFWTNRGVFTLPQRRALSQVSLAGIICANSNINELQPNVFKLDIAAGNSRKECRRLIEDDGAALINTAQSLHAWRGSARKSEGTLRESAERASGSVPPRKRAQRNVLQQQDDANSPRGEAAVGGSLNEEESFVNNTDTSSDDSSSQAEIDGQELVDRLPSTTACPACQAMLGACGIEDVPPLATKFVQFEMGIVGGAGIDLATSLPEPEDDSVISTTISFRKLMQSTTTNIDISDANGDLSQPVNFQYTYRRRIAHIAGVNESDVILRHAPKIGLLTASFVFGRPLQLQNHSSADSATNMSNISDVNATSGDDQIGIGHNAQEPQEEAIDGAVGNDIASTSEYHNNFPITVGSVPADFAAEVALTVATTFDIDASNVRALGLRDVPGGYGVVVDTEITYAGKDDPIEFGELTPQAAAGLNHLQQNTSAIFSGYGDGYFLEYLPVEIVDIVTEVYRMNTTVIYPNPSSSAKWTTTQTQANDCVEALALKAASLFDDEGSSNGSSSISELSSVSIDGITHGNGKIPLDPPSLASSGEPPSAYQIPGPQSSEARDKQWLHIVFGGLVAVVFGIGGICLLYIVHAKRFQKLGGGAETTSKPCIKGEGCSLGEILDISNNWELSNNSSRYVKGRSQPATRMKTAEQDNYRVRFIDYTQVLSMDDCEKQYHKNAAIRSLDQLQNVCNRILNMNPGTDRMHTYDTVTDTKDSFSFEDNNKDLTGTAQLGLNRSPQEGDTLANSSAKICSLKSPSEGIIDDSMSKKITLPSTPLTDYPQRERYAHHFHDQQDVSTHRDDYLQTDFKVSTDPAAALLSSSLLAGHSDIELVIGDDDRVVKRVQARAKNNAEITGTAMLANYFGDRALEDDQANDQVNPTAHNEAIIRRRQLILPRFEMMM</sequence>
<feature type="region of interest" description="Disordered" evidence="5">
    <location>
        <begin position="1403"/>
        <end position="1426"/>
    </location>
</feature>
<evidence type="ECO:0000313" key="7">
    <source>
        <dbReference type="EMBL" id="KAK3286283.1"/>
    </source>
</evidence>
<comment type="caution">
    <text evidence="7">The sequence shown here is derived from an EMBL/GenBank/DDBJ whole genome shotgun (WGS) entry which is preliminary data.</text>
</comment>
<dbReference type="Pfam" id="PF03098">
    <property type="entry name" value="An_peroxidase"/>
    <property type="match status" value="3"/>
</dbReference>
<evidence type="ECO:0000256" key="3">
    <source>
        <dbReference type="ARBA" id="ARBA00023180"/>
    </source>
</evidence>
<gene>
    <name evidence="7" type="ORF">CYMTET_6151</name>
</gene>
<evidence type="ECO:0000256" key="6">
    <source>
        <dbReference type="SAM" id="Phobius"/>
    </source>
</evidence>
<keyword evidence="3" id="KW-0325">Glycoprotein</keyword>
<keyword evidence="2" id="KW-0964">Secreted</keyword>
<feature type="compositionally biased region" description="Polar residues" evidence="5">
    <location>
        <begin position="1171"/>
        <end position="1191"/>
    </location>
</feature>
<dbReference type="InterPro" id="IPR019791">
    <property type="entry name" value="Haem_peroxidase_animal"/>
</dbReference>
<feature type="compositionally biased region" description="Low complexity" evidence="5">
    <location>
        <begin position="1015"/>
        <end position="1024"/>
    </location>
</feature>
<feature type="transmembrane region" description="Helical" evidence="6">
    <location>
        <begin position="1434"/>
        <end position="1458"/>
    </location>
</feature>
<dbReference type="GO" id="GO:0020037">
    <property type="term" value="F:heme binding"/>
    <property type="evidence" value="ECO:0007669"/>
    <property type="project" value="InterPro"/>
</dbReference>
<dbReference type="GO" id="GO:0005576">
    <property type="term" value="C:extracellular region"/>
    <property type="evidence" value="ECO:0007669"/>
    <property type="project" value="UniProtKB-SubCell"/>
</dbReference>
<feature type="region of interest" description="Disordered" evidence="5">
    <location>
        <begin position="955"/>
        <end position="1028"/>
    </location>
</feature>
<dbReference type="SUPFAM" id="SSF48113">
    <property type="entry name" value="Heme-dependent peroxidases"/>
    <property type="match status" value="1"/>
</dbReference>
<dbReference type="GO" id="GO:0046872">
    <property type="term" value="F:metal ion binding"/>
    <property type="evidence" value="ECO:0007669"/>
    <property type="project" value="UniProtKB-KW"/>
</dbReference>
<comment type="subcellular location">
    <subcellularLocation>
        <location evidence="1">Secreted</location>
    </subcellularLocation>
</comment>
<organism evidence="7 8">
    <name type="scientific">Cymbomonas tetramitiformis</name>
    <dbReference type="NCBI Taxonomy" id="36881"/>
    <lineage>
        <taxon>Eukaryota</taxon>
        <taxon>Viridiplantae</taxon>
        <taxon>Chlorophyta</taxon>
        <taxon>Pyramimonadophyceae</taxon>
        <taxon>Pyramimonadales</taxon>
        <taxon>Pyramimonadaceae</taxon>
        <taxon>Cymbomonas</taxon>
    </lineage>
</organism>
<dbReference type="PANTHER" id="PTHR11475">
    <property type="entry name" value="OXIDASE/PEROXIDASE"/>
    <property type="match status" value="1"/>
</dbReference>
<dbReference type="GO" id="GO:0006979">
    <property type="term" value="P:response to oxidative stress"/>
    <property type="evidence" value="ECO:0007669"/>
    <property type="project" value="InterPro"/>
</dbReference>
<accession>A0AAE0GY43</accession>
<dbReference type="GO" id="GO:0004601">
    <property type="term" value="F:peroxidase activity"/>
    <property type="evidence" value="ECO:0007669"/>
    <property type="project" value="InterPro"/>
</dbReference>